<dbReference type="Pfam" id="PF04937">
    <property type="entry name" value="DUF659"/>
    <property type="match status" value="1"/>
</dbReference>
<dbReference type="GO" id="GO:0046983">
    <property type="term" value="F:protein dimerization activity"/>
    <property type="evidence" value="ECO:0007669"/>
    <property type="project" value="InterPro"/>
</dbReference>
<dbReference type="SUPFAM" id="SSF53098">
    <property type="entry name" value="Ribonuclease H-like"/>
    <property type="match status" value="1"/>
</dbReference>
<dbReference type="InterPro" id="IPR012337">
    <property type="entry name" value="RNaseH-like_sf"/>
</dbReference>
<dbReference type="PANTHER" id="PTHR32166">
    <property type="entry name" value="OSJNBA0013A04.12 PROTEIN"/>
    <property type="match status" value="1"/>
</dbReference>
<dbReference type="InterPro" id="IPR007021">
    <property type="entry name" value="DUF659"/>
</dbReference>
<sequence>MSDNIPISSDSIGANIATQNEIGSGSGSGSGSATDLNLQAPLWKVRNHLMKVKGGGVASCSRVTNANLSEMKKLMEEAELKLKQSLPRHVPLPNTSSHDKTIGSYNSSNYSNLPSHELKKRKGMSGPLEKAFNIGAREKLDGEIARMFYTGGLLFHFARNPYYVRAFTNALPGYVPPGYNALRTTLLQKEKSNIERLLVPIKSTWKINGVSLCSDGWTDVQRRPLINIMAVCDSGPMFLKAVNCEGDQKDKYFISNLLVDSIREIDPENVVHIIIDNAPVCKAAGLLVESKFPHIFWTPCVVHTLNLALKSICSPSPHPKYDDIMEECGWIAKVSSDVFFIKNFIMNHSMRLAMFNAHSKLKLLSVAETRFASTIVMLKRFKQIKQGLEQMVISERWDVYRDDDLEKARVVKEKILSGYFWVDIDYILSFTAPIYEMLRIADTDTPCLHLVYEWWDSMIEKVKIAIFKKEMRQLDDKSRYYSQEWLGEAPDRVAPHQDLEIAVERNKSIERYFTNDIERRRVNEEYASFTSCIGHFSSHNSISDRAYMSPVNWWIVHGTSTPTLQSIALKLLQQPCSSSCCERNWSTYNFIHSMRRNKMAPQRAEDLVFVHNNLRLLSRKSRSYNEAFTLLKSLNQQPAENQRTETLVDVPDIQTEFVDSNEDGAKIMTQKSIGQQINMDNIEQLLANVRTLKQHYATKLIPHLHPNDPYYTIFSLKTKLKKNSRRNNKLKKEKEKRKKKKTDGLRKKQKTN</sequence>
<dbReference type="Proteomes" id="UP001168877">
    <property type="component" value="Unassembled WGS sequence"/>
</dbReference>
<dbReference type="PANTHER" id="PTHR32166:SF81">
    <property type="entry name" value="OS06G0658400 PROTEIN"/>
    <property type="match status" value="1"/>
</dbReference>
<evidence type="ECO:0000256" key="1">
    <source>
        <dbReference type="SAM" id="MobiDB-lite"/>
    </source>
</evidence>
<reference evidence="4" key="1">
    <citation type="journal article" date="2022" name="Plant J.">
        <title>Strategies of tolerance reflected in two North American maple genomes.</title>
        <authorList>
            <person name="McEvoy S.L."/>
            <person name="Sezen U.U."/>
            <person name="Trouern-Trend A."/>
            <person name="McMahon S.M."/>
            <person name="Schaberg P.G."/>
            <person name="Yang J."/>
            <person name="Wegrzyn J.L."/>
            <person name="Swenson N.G."/>
        </authorList>
    </citation>
    <scope>NUCLEOTIDE SEQUENCE</scope>
    <source>
        <strain evidence="4">NS2018</strain>
    </source>
</reference>
<evidence type="ECO:0000313" key="4">
    <source>
        <dbReference type="EMBL" id="KAK0597276.1"/>
    </source>
</evidence>
<dbReference type="AlphaFoldDB" id="A0AA39SQG8"/>
<comment type="caution">
    <text evidence="4">The sequence shown here is derived from an EMBL/GenBank/DDBJ whole genome shotgun (WGS) entry which is preliminary data.</text>
</comment>
<accession>A0AA39SQG8</accession>
<feature type="domain" description="HAT C-terminal dimerisation" evidence="3">
    <location>
        <begin position="543"/>
        <end position="614"/>
    </location>
</feature>
<evidence type="ECO:0000259" key="2">
    <source>
        <dbReference type="Pfam" id="PF04937"/>
    </source>
</evidence>
<proteinExistence type="predicted"/>
<dbReference type="EMBL" id="JAUESC010000004">
    <property type="protein sequence ID" value="KAK0597276.1"/>
    <property type="molecule type" value="Genomic_DNA"/>
</dbReference>
<feature type="region of interest" description="Disordered" evidence="1">
    <location>
        <begin position="88"/>
        <end position="108"/>
    </location>
</feature>
<reference evidence="4" key="2">
    <citation type="submission" date="2023-06" db="EMBL/GenBank/DDBJ databases">
        <authorList>
            <person name="Swenson N.G."/>
            <person name="Wegrzyn J.L."/>
            <person name="Mcevoy S.L."/>
        </authorList>
    </citation>
    <scope>NUCLEOTIDE SEQUENCE</scope>
    <source>
        <strain evidence="4">NS2018</strain>
        <tissue evidence="4">Leaf</tissue>
    </source>
</reference>
<evidence type="ECO:0000259" key="3">
    <source>
        <dbReference type="Pfam" id="PF05699"/>
    </source>
</evidence>
<dbReference type="InterPro" id="IPR008906">
    <property type="entry name" value="HATC_C_dom"/>
</dbReference>
<evidence type="ECO:0000313" key="5">
    <source>
        <dbReference type="Proteomes" id="UP001168877"/>
    </source>
</evidence>
<feature type="domain" description="DUF659" evidence="2">
    <location>
        <begin position="177"/>
        <end position="318"/>
    </location>
</feature>
<feature type="region of interest" description="Disordered" evidence="1">
    <location>
        <begin position="722"/>
        <end position="752"/>
    </location>
</feature>
<evidence type="ECO:0008006" key="6">
    <source>
        <dbReference type="Google" id="ProtNLM"/>
    </source>
</evidence>
<protein>
    <recommendedName>
        <fullName evidence="6">DUF659 domain-containing protein</fullName>
    </recommendedName>
</protein>
<name>A0AA39SQG8_ACESA</name>
<keyword evidence="5" id="KW-1185">Reference proteome</keyword>
<dbReference type="Pfam" id="PF05699">
    <property type="entry name" value="Dimer_Tnp_hAT"/>
    <property type="match status" value="1"/>
</dbReference>
<gene>
    <name evidence="4" type="ORF">LWI29_023589</name>
</gene>
<organism evidence="4 5">
    <name type="scientific">Acer saccharum</name>
    <name type="common">Sugar maple</name>
    <dbReference type="NCBI Taxonomy" id="4024"/>
    <lineage>
        <taxon>Eukaryota</taxon>
        <taxon>Viridiplantae</taxon>
        <taxon>Streptophyta</taxon>
        <taxon>Embryophyta</taxon>
        <taxon>Tracheophyta</taxon>
        <taxon>Spermatophyta</taxon>
        <taxon>Magnoliopsida</taxon>
        <taxon>eudicotyledons</taxon>
        <taxon>Gunneridae</taxon>
        <taxon>Pentapetalae</taxon>
        <taxon>rosids</taxon>
        <taxon>malvids</taxon>
        <taxon>Sapindales</taxon>
        <taxon>Sapindaceae</taxon>
        <taxon>Hippocastanoideae</taxon>
        <taxon>Acereae</taxon>
        <taxon>Acer</taxon>
    </lineage>
</organism>